<dbReference type="AlphaFoldDB" id="A0A5C6J2D7"/>
<name>A0A5C6J2D7_9ACTN</name>
<reference evidence="2" key="1">
    <citation type="journal article" date="2019" name="Microbiol. Resour. Announc.">
        <title>Draft Genomic Sequences of Streptomyces misionensis and Streptomyces albidoflavus, bacteria applied for phytopathogen biocontrol.</title>
        <authorList>
            <person name="Pylro V."/>
            <person name="Dias A."/>
            <person name="Andreote F."/>
            <person name="Varani A."/>
            <person name="Andreote C."/>
            <person name="Bernardo E."/>
            <person name="Martins T."/>
        </authorList>
    </citation>
    <scope>NUCLEOTIDE SEQUENCE [LARGE SCALE GENOMIC DNA]</scope>
    <source>
        <strain evidence="2">66</strain>
    </source>
</reference>
<proteinExistence type="predicted"/>
<sequence>MRTRTAPMPTRTERPRVNRTETPRPTRTVTRGSITVSTREVTVRRGRVVAFTGRVRDIRSGTTLVLQRRVDGRWSTLRTTALVNRNGTFTIRRTFTARGTETVRVVTRDGRVQSAPIVVRVS</sequence>
<evidence type="ECO:0000256" key="1">
    <source>
        <dbReference type="SAM" id="MobiDB-lite"/>
    </source>
</evidence>
<accession>A0A5C6J2D7</accession>
<protein>
    <recommendedName>
        <fullName evidence="4">Bacterial Ig domain-containing protein</fullName>
    </recommendedName>
</protein>
<dbReference type="Proteomes" id="UP000320481">
    <property type="component" value="Unassembled WGS sequence"/>
</dbReference>
<keyword evidence="3" id="KW-1185">Reference proteome</keyword>
<dbReference type="EMBL" id="VOGW01000161">
    <property type="protein sequence ID" value="TWV35618.1"/>
    <property type="molecule type" value="Genomic_DNA"/>
</dbReference>
<feature type="region of interest" description="Disordered" evidence="1">
    <location>
        <begin position="1"/>
        <end position="28"/>
    </location>
</feature>
<organism evidence="2 3">
    <name type="scientific">Streptomyces misionensis</name>
    <dbReference type="NCBI Taxonomy" id="67331"/>
    <lineage>
        <taxon>Bacteria</taxon>
        <taxon>Bacillati</taxon>
        <taxon>Actinomycetota</taxon>
        <taxon>Actinomycetes</taxon>
        <taxon>Kitasatosporales</taxon>
        <taxon>Streptomycetaceae</taxon>
        <taxon>Streptomyces</taxon>
    </lineage>
</organism>
<evidence type="ECO:0000313" key="3">
    <source>
        <dbReference type="Proteomes" id="UP000320481"/>
    </source>
</evidence>
<evidence type="ECO:0008006" key="4">
    <source>
        <dbReference type="Google" id="ProtNLM"/>
    </source>
</evidence>
<feature type="compositionally biased region" description="Basic and acidic residues" evidence="1">
    <location>
        <begin position="11"/>
        <end position="24"/>
    </location>
</feature>
<comment type="caution">
    <text evidence="2">The sequence shown here is derived from an EMBL/GenBank/DDBJ whole genome shotgun (WGS) entry which is preliminary data.</text>
</comment>
<feature type="compositionally biased region" description="Low complexity" evidence="1">
    <location>
        <begin position="1"/>
        <end position="10"/>
    </location>
</feature>
<gene>
    <name evidence="2" type="ORF">FRZ03_26860</name>
</gene>
<evidence type="ECO:0000313" key="2">
    <source>
        <dbReference type="EMBL" id="TWV35618.1"/>
    </source>
</evidence>